<dbReference type="Proteomes" id="UP000694864">
    <property type="component" value="Chromosome 5"/>
</dbReference>
<keyword evidence="4" id="KW-1133">Transmembrane helix</keyword>
<feature type="transmembrane region" description="Helical" evidence="4">
    <location>
        <begin position="204"/>
        <end position="221"/>
    </location>
</feature>
<protein>
    <submittedName>
        <fullName evidence="7 8">Uncharacterized protein LOC104786144</fullName>
    </submittedName>
</protein>
<sequence length="231" mass="25374">MDPRSCSKSISVCENSSDVVLEGGVKGQTSDSISKKVLIEEETDSRMAKDGVSCSSSSNISSAHAVHEGVADNVSAVSCNEAESDTSKAKAKKEFHTVDLSGEGERICRICHFGSDQSPEVVATGDNNKSVSQDLIEIGCKCKNELGLAHLHCAEAWFKLRGNSVCEICGCTAKNITVRLMEDWSGERDNTLDERRRRGRGQSCCIFMLFLLSILLLHWFFKKFSGYYQNK</sequence>
<evidence type="ECO:0000313" key="7">
    <source>
        <dbReference type="RefSeq" id="XP_010509784.1"/>
    </source>
</evidence>
<evidence type="ECO:0000313" key="6">
    <source>
        <dbReference type="Proteomes" id="UP000694864"/>
    </source>
</evidence>
<dbReference type="GeneID" id="104786144"/>
<accession>A0ABM0Z375</accession>
<keyword evidence="1" id="KW-0479">Metal-binding</keyword>
<dbReference type="SUPFAM" id="SSF57850">
    <property type="entry name" value="RING/U-box"/>
    <property type="match status" value="1"/>
</dbReference>
<proteinExistence type="predicted"/>
<reference evidence="6" key="1">
    <citation type="journal article" date="1997" name="Nucleic Acids Res.">
        <title>tRNAscan-SE: a program for improved detection of transfer RNA genes in genomic sequence.</title>
        <authorList>
            <person name="Lowe T.M."/>
            <person name="Eddy S.R."/>
        </authorList>
    </citation>
    <scope>NUCLEOTIDE SEQUENCE [LARGE SCALE GENOMIC DNA]</scope>
    <source>
        <strain evidence="6">r\DH55</strain>
    </source>
</reference>
<dbReference type="InterPro" id="IPR011016">
    <property type="entry name" value="Znf_RING-CH"/>
</dbReference>
<keyword evidence="6" id="KW-1185">Reference proteome</keyword>
<dbReference type="InterPro" id="IPR013083">
    <property type="entry name" value="Znf_RING/FYVE/PHD"/>
</dbReference>
<evidence type="ECO:0000256" key="3">
    <source>
        <dbReference type="ARBA" id="ARBA00022833"/>
    </source>
</evidence>
<evidence type="ECO:0000256" key="2">
    <source>
        <dbReference type="ARBA" id="ARBA00022771"/>
    </source>
</evidence>
<keyword evidence="4" id="KW-0472">Membrane</keyword>
<dbReference type="Gene3D" id="3.30.40.10">
    <property type="entry name" value="Zinc/RING finger domain, C3HC4 (zinc finger)"/>
    <property type="match status" value="1"/>
</dbReference>
<dbReference type="PANTHER" id="PTHR46214">
    <property type="entry name" value="ZINC FINGER, RING-CH-TYPE"/>
    <property type="match status" value="1"/>
</dbReference>
<evidence type="ECO:0000259" key="5">
    <source>
        <dbReference type="PROSITE" id="PS51292"/>
    </source>
</evidence>
<reference evidence="7 8" key="3">
    <citation type="submission" date="2025-05" db="UniProtKB">
        <authorList>
            <consortium name="RefSeq"/>
        </authorList>
    </citation>
    <scope>IDENTIFICATION</scope>
    <source>
        <tissue evidence="7 8">Leaf</tissue>
    </source>
</reference>
<reference evidence="6" key="2">
    <citation type="journal article" date="2014" name="Nat. Commun.">
        <title>The emerging biofuel crop Camelina sativa retains a highly undifferentiated hexaploid genome structure.</title>
        <authorList>
            <person name="Kagale S."/>
            <person name="Koh C."/>
            <person name="Nixon J."/>
            <person name="Bollina V."/>
            <person name="Clarke W.E."/>
            <person name="Tuteja R."/>
            <person name="Spillane C."/>
            <person name="Robinson S.J."/>
            <person name="Links M.G."/>
            <person name="Clarke C."/>
            <person name="Higgins E.E."/>
            <person name="Huebert T."/>
            <person name="Sharpe A.G."/>
            <person name="Parkin I.A."/>
        </authorList>
    </citation>
    <scope>NUCLEOTIDE SEQUENCE [LARGE SCALE GENOMIC DNA]</scope>
    <source>
        <strain evidence="6">r\DH55</strain>
    </source>
</reference>
<keyword evidence="2" id="KW-0863">Zinc-finger</keyword>
<feature type="domain" description="RING-CH-type" evidence="5">
    <location>
        <begin position="100"/>
        <end position="176"/>
    </location>
</feature>
<dbReference type="PANTHER" id="PTHR46214:SF8">
    <property type="entry name" value="RING_FYVE_PHD ZINC FINGER SUPERFAMILY PROTEIN"/>
    <property type="match status" value="1"/>
</dbReference>
<dbReference type="Pfam" id="PF12906">
    <property type="entry name" value="RINGv"/>
    <property type="match status" value="1"/>
</dbReference>
<evidence type="ECO:0000313" key="8">
    <source>
        <dbReference type="RefSeq" id="XP_010509785.1"/>
    </source>
</evidence>
<keyword evidence="3" id="KW-0862">Zinc</keyword>
<gene>
    <name evidence="7 8" type="primary">LOC104786144</name>
</gene>
<dbReference type="RefSeq" id="XP_010509784.1">
    <property type="nucleotide sequence ID" value="XM_010511482.2"/>
</dbReference>
<evidence type="ECO:0000256" key="1">
    <source>
        <dbReference type="ARBA" id="ARBA00022723"/>
    </source>
</evidence>
<dbReference type="SMART" id="SM00744">
    <property type="entry name" value="RINGv"/>
    <property type="match status" value="1"/>
</dbReference>
<organism evidence="6 8">
    <name type="scientific">Camelina sativa</name>
    <name type="common">False flax</name>
    <name type="synonym">Myagrum sativum</name>
    <dbReference type="NCBI Taxonomy" id="90675"/>
    <lineage>
        <taxon>Eukaryota</taxon>
        <taxon>Viridiplantae</taxon>
        <taxon>Streptophyta</taxon>
        <taxon>Embryophyta</taxon>
        <taxon>Tracheophyta</taxon>
        <taxon>Spermatophyta</taxon>
        <taxon>Magnoliopsida</taxon>
        <taxon>eudicotyledons</taxon>
        <taxon>Gunneridae</taxon>
        <taxon>Pentapetalae</taxon>
        <taxon>rosids</taxon>
        <taxon>malvids</taxon>
        <taxon>Brassicales</taxon>
        <taxon>Brassicaceae</taxon>
        <taxon>Camelineae</taxon>
        <taxon>Camelina</taxon>
    </lineage>
</organism>
<dbReference type="RefSeq" id="XP_010509785.1">
    <property type="nucleotide sequence ID" value="XM_010511483.2"/>
</dbReference>
<dbReference type="PROSITE" id="PS51292">
    <property type="entry name" value="ZF_RING_CH"/>
    <property type="match status" value="1"/>
</dbReference>
<evidence type="ECO:0000256" key="4">
    <source>
        <dbReference type="SAM" id="Phobius"/>
    </source>
</evidence>
<keyword evidence="4" id="KW-0812">Transmembrane</keyword>
<name>A0ABM0Z375_CAMSA</name>